<comment type="caution">
    <text evidence="1">The sequence shown here is derived from an EMBL/GenBank/DDBJ whole genome shotgun (WGS) entry which is preliminary data.</text>
</comment>
<reference evidence="1 2" key="1">
    <citation type="journal article" date="2015" name="Stand. Genomic Sci.">
        <title>Genomic Encyclopedia of Bacterial and Archaeal Type Strains, Phase III: the genomes of soil and plant-associated and newly described type strains.</title>
        <authorList>
            <person name="Whitman W.B."/>
            <person name="Woyke T."/>
            <person name="Klenk H.P."/>
            <person name="Zhou Y."/>
            <person name="Lilburn T.G."/>
            <person name="Beck B.J."/>
            <person name="De Vos P."/>
            <person name="Vandamme P."/>
            <person name="Eisen J.A."/>
            <person name="Garrity G."/>
            <person name="Hugenholtz P."/>
            <person name="Kyrpides N.C."/>
        </authorList>
    </citation>
    <scope>NUCLEOTIDE SEQUENCE [LARGE SCALE GENOMIC DNA]</scope>
    <source>
        <strain evidence="1 2">CGMCC 1.6858</strain>
    </source>
</reference>
<dbReference type="EMBL" id="VLKY01000001">
    <property type="protein sequence ID" value="TWI58726.1"/>
    <property type="molecule type" value="Genomic_DNA"/>
</dbReference>
<keyword evidence="2" id="KW-1185">Reference proteome</keyword>
<dbReference type="AlphaFoldDB" id="A0A562QRK7"/>
<dbReference type="RefSeq" id="WP_145137323.1">
    <property type="nucleotide sequence ID" value="NZ_VLKY01000001.1"/>
</dbReference>
<name>A0A562QRK7_9PSED</name>
<dbReference type="OrthoDB" id="1495305at2"/>
<sequence>MRQPDIEIYVKDADQSAITDWLTNTLGPCSEWRQQGQTRKCTINIEGASIPVTWLPKAVGSWNSLLLESDATPWDNDLACAKAASTALGIEVRCAPGGWEEQQGEEDADRWLKVLTTGEVEEITWRTH</sequence>
<evidence type="ECO:0000313" key="1">
    <source>
        <dbReference type="EMBL" id="TWI58726.1"/>
    </source>
</evidence>
<gene>
    <name evidence="1" type="ORF">IQ22_00438</name>
</gene>
<organism evidence="1 2">
    <name type="scientific">Pseudomonas duriflava</name>
    <dbReference type="NCBI Taxonomy" id="459528"/>
    <lineage>
        <taxon>Bacteria</taxon>
        <taxon>Pseudomonadati</taxon>
        <taxon>Pseudomonadota</taxon>
        <taxon>Gammaproteobacteria</taxon>
        <taxon>Pseudomonadales</taxon>
        <taxon>Pseudomonadaceae</taxon>
        <taxon>Pseudomonas</taxon>
    </lineage>
</organism>
<protein>
    <submittedName>
        <fullName evidence="1">Uncharacterized protein</fullName>
    </submittedName>
</protein>
<dbReference type="Proteomes" id="UP000316905">
    <property type="component" value="Unassembled WGS sequence"/>
</dbReference>
<proteinExistence type="predicted"/>
<accession>A0A562QRK7</accession>
<evidence type="ECO:0000313" key="2">
    <source>
        <dbReference type="Proteomes" id="UP000316905"/>
    </source>
</evidence>